<feature type="compositionally biased region" description="Acidic residues" evidence="4">
    <location>
        <begin position="63"/>
        <end position="74"/>
    </location>
</feature>
<dbReference type="InterPro" id="IPR004934">
    <property type="entry name" value="TMOD"/>
</dbReference>
<feature type="compositionally biased region" description="Basic and acidic residues" evidence="4">
    <location>
        <begin position="123"/>
        <end position="143"/>
    </location>
</feature>
<feature type="compositionally biased region" description="Low complexity" evidence="4">
    <location>
        <begin position="763"/>
        <end position="775"/>
    </location>
</feature>
<evidence type="ECO:0000313" key="5">
    <source>
        <dbReference type="EMBL" id="CAK8684211.1"/>
    </source>
</evidence>
<feature type="compositionally biased region" description="Polar residues" evidence="4">
    <location>
        <begin position="821"/>
        <end position="834"/>
    </location>
</feature>
<sequence length="882" mass="99465">MENPTECYGNMLEKYRDLDEDEILSNLTQEELAQLDGEIDREVLNQIPEEKIEDDTYYYTSTSDEDASDEEEEGAAIRRAKFLSQKRKSFNKSIDRQSSLEDKQKHSSKSPHRFRVPPLRKASSREGLRRQKSEEGGEMKKELMQAVKRRTKRRTSRANSSGISRRYNKRRNSSNLLKRQNSKVPKEDRKNAPTVNTNFITQEMLTLRPKLKKVQTREPAKPQDMLHGISLGHVTSGAKKKDTDDDQTKEQSLSREEEDDDEPDNYDDTDGSVPTADDAVAEANDDVHRRVQSQRTKKATQHNYCPSDDVASSTTAGSTSAESYDVVGELSINSNSVEDTILRVWKDDENLTEVNLNNIQNVGMEVFEELASAMECNTHVRHLLLANVGLTDRPARALASMLRKNMTLQMLNVESNFITGDAALRLVAALRRNTSLTELRIDNQRHIFGAKVEHEFSKILRDNRTLLKFGYQFANPGPRMASSNCLTRNVDDVRKKRVAEQRTRMQASRPQLRRQTSSEWHRKERAEKIKKLSEQGIPLDLFGAVKDEHVENLLEQMDPRQVALLEQWFIQKLLGNPDRESGPAENTERVKKTSIKNKQAKVPTPRKFESPRDKVLESIRNQSPRLPTPAKMEPCTRDSPGVTSGLSDVDLGSSSPSIVVENVFSRPGSPTPPKHTDNEKLSASDVSLNPTSSASSSDDIIEWQEGDEYDSDEYEVVEIDVTESDDDVSYEKDSDVSSKLDENIDFRQMPMIPEHLSPDAHKSSVSSASLSSISSRDVIDEESVTSEESNGSDLSKRHAKDEAIKGLDRLQISCKYETPTHFGQSKSTDNSPASRRNGKKLSAPVSPASSRSSGSPISTTPRPVKDDESWIFSRPHYRLGEK</sequence>
<feature type="compositionally biased region" description="Acidic residues" evidence="4">
    <location>
        <begin position="256"/>
        <end position="270"/>
    </location>
</feature>
<evidence type="ECO:0000256" key="1">
    <source>
        <dbReference type="ARBA" id="ARBA00004245"/>
    </source>
</evidence>
<name>A0ABP0G070_CLALP</name>
<feature type="compositionally biased region" description="Low complexity" evidence="4">
    <location>
        <begin position="644"/>
        <end position="657"/>
    </location>
</feature>
<evidence type="ECO:0000313" key="6">
    <source>
        <dbReference type="Proteomes" id="UP001642483"/>
    </source>
</evidence>
<feature type="compositionally biased region" description="Basic residues" evidence="4">
    <location>
        <begin position="147"/>
        <end position="156"/>
    </location>
</feature>
<feature type="region of interest" description="Disordered" evidence="4">
    <location>
        <begin position="45"/>
        <end position="74"/>
    </location>
</feature>
<protein>
    <submittedName>
        <fullName evidence="5">Uncharacterized protein</fullName>
    </submittedName>
</protein>
<feature type="compositionally biased region" description="Basic residues" evidence="4">
    <location>
        <begin position="290"/>
        <end position="300"/>
    </location>
</feature>
<feature type="region of interest" description="Disordered" evidence="4">
    <location>
        <begin position="499"/>
        <end position="522"/>
    </location>
</feature>
<feature type="compositionally biased region" description="Polar residues" evidence="4">
    <location>
        <begin position="684"/>
        <end position="698"/>
    </location>
</feature>
<reference evidence="5 6" key="1">
    <citation type="submission" date="2024-02" db="EMBL/GenBank/DDBJ databases">
        <authorList>
            <person name="Daric V."/>
            <person name="Darras S."/>
        </authorList>
    </citation>
    <scope>NUCLEOTIDE SEQUENCE [LARGE SCALE GENOMIC DNA]</scope>
</reference>
<dbReference type="PANTHER" id="PTHR10901:SF6">
    <property type="entry name" value="TROPOMODULIN, ISOFORM N"/>
    <property type="match status" value="1"/>
</dbReference>
<feature type="compositionally biased region" description="Basic and acidic residues" evidence="4">
    <location>
        <begin position="606"/>
        <end position="617"/>
    </location>
</feature>
<gene>
    <name evidence="5" type="ORF">CVLEPA_LOCUS15204</name>
</gene>
<keyword evidence="3" id="KW-0206">Cytoskeleton</keyword>
<dbReference type="Proteomes" id="UP001642483">
    <property type="component" value="Unassembled WGS sequence"/>
</dbReference>
<evidence type="ECO:0000256" key="2">
    <source>
        <dbReference type="ARBA" id="ARBA00022490"/>
    </source>
</evidence>
<comment type="caution">
    <text evidence="5">The sequence shown here is derived from an EMBL/GenBank/DDBJ whole genome shotgun (WGS) entry which is preliminary data.</text>
</comment>
<feature type="compositionally biased region" description="Basic and acidic residues" evidence="4">
    <location>
        <begin position="93"/>
        <end position="105"/>
    </location>
</feature>
<dbReference type="EMBL" id="CAWYQH010000097">
    <property type="protein sequence ID" value="CAK8684211.1"/>
    <property type="molecule type" value="Genomic_DNA"/>
</dbReference>
<keyword evidence="2" id="KW-0963">Cytoplasm</keyword>
<dbReference type="InterPro" id="IPR032675">
    <property type="entry name" value="LRR_dom_sf"/>
</dbReference>
<evidence type="ECO:0000256" key="3">
    <source>
        <dbReference type="ARBA" id="ARBA00023212"/>
    </source>
</evidence>
<feature type="region of interest" description="Disordered" evidence="4">
    <location>
        <begin position="575"/>
        <end position="802"/>
    </location>
</feature>
<proteinExistence type="predicted"/>
<feature type="compositionally biased region" description="Acidic residues" evidence="4">
    <location>
        <begin position="699"/>
        <end position="728"/>
    </location>
</feature>
<dbReference type="Gene3D" id="3.80.10.10">
    <property type="entry name" value="Ribonuclease Inhibitor"/>
    <property type="match status" value="1"/>
</dbReference>
<feature type="region of interest" description="Disordered" evidence="4">
    <location>
        <begin position="816"/>
        <end position="882"/>
    </location>
</feature>
<feature type="region of interest" description="Disordered" evidence="4">
    <location>
        <begin position="210"/>
        <end position="316"/>
    </location>
</feature>
<accession>A0ABP0G070</accession>
<evidence type="ECO:0000256" key="4">
    <source>
        <dbReference type="SAM" id="MobiDB-lite"/>
    </source>
</evidence>
<feature type="region of interest" description="Disordered" evidence="4">
    <location>
        <begin position="86"/>
        <end position="198"/>
    </location>
</feature>
<feature type="compositionally biased region" description="Basic and acidic residues" evidence="4">
    <location>
        <begin position="239"/>
        <end position="255"/>
    </location>
</feature>
<dbReference type="PANTHER" id="PTHR10901">
    <property type="entry name" value="TROPOMODULIN"/>
    <property type="match status" value="1"/>
</dbReference>
<dbReference type="SUPFAM" id="SSF52047">
    <property type="entry name" value="RNI-like"/>
    <property type="match status" value="1"/>
</dbReference>
<feature type="compositionally biased region" description="Basic and acidic residues" evidence="4">
    <location>
        <begin position="729"/>
        <end position="745"/>
    </location>
</feature>
<feature type="compositionally biased region" description="Basic and acidic residues" evidence="4">
    <location>
        <begin position="577"/>
        <end position="591"/>
    </location>
</feature>
<feature type="compositionally biased region" description="Low complexity" evidence="4">
    <location>
        <begin position="842"/>
        <end position="862"/>
    </location>
</feature>
<organism evidence="5 6">
    <name type="scientific">Clavelina lepadiformis</name>
    <name type="common">Light-bulb sea squirt</name>
    <name type="synonym">Ascidia lepadiformis</name>
    <dbReference type="NCBI Taxonomy" id="159417"/>
    <lineage>
        <taxon>Eukaryota</taxon>
        <taxon>Metazoa</taxon>
        <taxon>Chordata</taxon>
        <taxon>Tunicata</taxon>
        <taxon>Ascidiacea</taxon>
        <taxon>Aplousobranchia</taxon>
        <taxon>Clavelinidae</taxon>
        <taxon>Clavelina</taxon>
    </lineage>
</organism>
<keyword evidence="6" id="KW-1185">Reference proteome</keyword>
<comment type="subcellular location">
    <subcellularLocation>
        <location evidence="1">Cytoplasm</location>
        <location evidence="1">Cytoskeleton</location>
    </subcellularLocation>
</comment>
<feature type="compositionally biased region" description="Polar residues" evidence="4">
    <location>
        <begin position="504"/>
        <end position="518"/>
    </location>
</feature>
<feature type="compositionally biased region" description="Basic residues" evidence="4">
    <location>
        <begin position="106"/>
        <end position="115"/>
    </location>
</feature>